<dbReference type="InterPro" id="IPR004158">
    <property type="entry name" value="DUF247_pln"/>
</dbReference>
<evidence type="ECO:0000256" key="2">
    <source>
        <dbReference type="SAM" id="Phobius"/>
    </source>
</evidence>
<dbReference type="Proteomes" id="UP001054252">
    <property type="component" value="Unassembled WGS sequence"/>
</dbReference>
<evidence type="ECO:0000313" key="4">
    <source>
        <dbReference type="Proteomes" id="UP001054252"/>
    </source>
</evidence>
<sequence>MDVPLEIRLIQKELDRLNSLEEAANDPSYLTPISVAFGPLHHPSDDDADSRLHRAEKSKLLLAAKFIKHSGVTKEDFYNNVKKNLSSLKKCYEQNEQDKWKGKWDDEDLAWIFLVDGCVVFYWEKLLMSLCTRVPRRELDGKDEGGDSSHTDNGNCRRLMDSLQRFVNMNAMSLEEPRQTYILISDDHEFDSQSRQDQPQQPQKEPAQQQQLQQRWRQEEPAHLLELLLTELIGVKLRNQGEKQEQDEQCHGIEFRDSYCIATLKLHPILVDDSTIPKLLNLIAYEMCPDFINDYEITTHGGLLDSLIDREEDVKELRVTAVLHNGLGSDAAAAQLFNRMSSNLVPNVELQYYSDLQRCIQVHCNSAWASDLAQLYHTFFRTPWSFLVFLGALVGLVLTGLQTYKEFNENPAPTFIAPGKKQQACRSYSVAPLGRCNLVNMATSQQKWPLNSTKLLTPNCTLLFIYCLSLDFAYK</sequence>
<feature type="compositionally biased region" description="Low complexity" evidence="1">
    <location>
        <begin position="195"/>
        <end position="215"/>
    </location>
</feature>
<reference evidence="3 4" key="1">
    <citation type="journal article" date="2021" name="Commun. Biol.">
        <title>The genome of Shorea leprosula (Dipterocarpaceae) highlights the ecological relevance of drought in aseasonal tropical rainforests.</title>
        <authorList>
            <person name="Ng K.K.S."/>
            <person name="Kobayashi M.J."/>
            <person name="Fawcett J.A."/>
            <person name="Hatakeyama M."/>
            <person name="Paape T."/>
            <person name="Ng C.H."/>
            <person name="Ang C.C."/>
            <person name="Tnah L.H."/>
            <person name="Lee C.T."/>
            <person name="Nishiyama T."/>
            <person name="Sese J."/>
            <person name="O'Brien M.J."/>
            <person name="Copetti D."/>
            <person name="Mohd Noor M.I."/>
            <person name="Ong R.C."/>
            <person name="Putra M."/>
            <person name="Sireger I.Z."/>
            <person name="Indrioko S."/>
            <person name="Kosugi Y."/>
            <person name="Izuno A."/>
            <person name="Isagi Y."/>
            <person name="Lee S.L."/>
            <person name="Shimizu K.K."/>
        </authorList>
    </citation>
    <scope>NUCLEOTIDE SEQUENCE [LARGE SCALE GENOMIC DNA]</scope>
    <source>
        <strain evidence="3">214</strain>
    </source>
</reference>
<evidence type="ECO:0000256" key="1">
    <source>
        <dbReference type="SAM" id="MobiDB-lite"/>
    </source>
</evidence>
<keyword evidence="2" id="KW-0472">Membrane</keyword>
<accession>A0AAV5LTM6</accession>
<dbReference type="Pfam" id="PF03140">
    <property type="entry name" value="DUF247"/>
    <property type="match status" value="2"/>
</dbReference>
<keyword evidence="2" id="KW-1133">Transmembrane helix</keyword>
<dbReference type="PANTHER" id="PTHR31170">
    <property type="entry name" value="BNAC04G53230D PROTEIN"/>
    <property type="match status" value="1"/>
</dbReference>
<dbReference type="AlphaFoldDB" id="A0AAV5LTM6"/>
<evidence type="ECO:0000313" key="3">
    <source>
        <dbReference type="EMBL" id="GKV40804.1"/>
    </source>
</evidence>
<name>A0AAV5LTM6_9ROSI</name>
<keyword evidence="4" id="KW-1185">Reference proteome</keyword>
<keyword evidence="2" id="KW-0812">Transmembrane</keyword>
<organism evidence="3 4">
    <name type="scientific">Rubroshorea leprosula</name>
    <dbReference type="NCBI Taxonomy" id="152421"/>
    <lineage>
        <taxon>Eukaryota</taxon>
        <taxon>Viridiplantae</taxon>
        <taxon>Streptophyta</taxon>
        <taxon>Embryophyta</taxon>
        <taxon>Tracheophyta</taxon>
        <taxon>Spermatophyta</taxon>
        <taxon>Magnoliopsida</taxon>
        <taxon>eudicotyledons</taxon>
        <taxon>Gunneridae</taxon>
        <taxon>Pentapetalae</taxon>
        <taxon>rosids</taxon>
        <taxon>malvids</taxon>
        <taxon>Malvales</taxon>
        <taxon>Dipterocarpaceae</taxon>
        <taxon>Rubroshorea</taxon>
    </lineage>
</organism>
<feature type="region of interest" description="Disordered" evidence="1">
    <location>
        <begin position="189"/>
        <end position="216"/>
    </location>
</feature>
<protein>
    <submittedName>
        <fullName evidence="3">Uncharacterized protein</fullName>
    </submittedName>
</protein>
<proteinExistence type="predicted"/>
<feature type="transmembrane region" description="Helical" evidence="2">
    <location>
        <begin position="384"/>
        <end position="404"/>
    </location>
</feature>
<dbReference type="EMBL" id="BPVZ01000144">
    <property type="protein sequence ID" value="GKV40804.1"/>
    <property type="molecule type" value="Genomic_DNA"/>
</dbReference>
<dbReference type="PANTHER" id="PTHR31170:SF25">
    <property type="entry name" value="BNAA09G04570D PROTEIN"/>
    <property type="match status" value="1"/>
</dbReference>
<gene>
    <name evidence="3" type="ORF">SLEP1_g48405</name>
</gene>
<comment type="caution">
    <text evidence="3">The sequence shown here is derived from an EMBL/GenBank/DDBJ whole genome shotgun (WGS) entry which is preliminary data.</text>
</comment>